<dbReference type="PROSITE" id="PS51500">
    <property type="entry name" value="SIN"/>
    <property type="match status" value="1"/>
</dbReference>
<dbReference type="Proteomes" id="UP001159179">
    <property type="component" value="Unassembled WGS sequence"/>
</dbReference>
<gene>
    <name evidence="2" type="ORF">P5X88_03655</name>
</gene>
<comment type="caution">
    <text evidence="2">The sequence shown here is derived from an EMBL/GenBank/DDBJ whole genome shotgun (WGS) entry which is preliminary data.</text>
</comment>
<dbReference type="AlphaFoldDB" id="A0AAW6ST58"/>
<name>A0AAW6ST58_9BACI</name>
<dbReference type="GO" id="GO:0046983">
    <property type="term" value="F:protein dimerization activity"/>
    <property type="evidence" value="ECO:0007669"/>
    <property type="project" value="InterPro"/>
</dbReference>
<dbReference type="SUPFAM" id="SSF47406">
    <property type="entry name" value="SinR repressor dimerisation domain-like"/>
    <property type="match status" value="1"/>
</dbReference>
<reference evidence="2" key="1">
    <citation type="submission" date="2023-03" db="EMBL/GenBank/DDBJ databases">
        <title>Bacterial isolates from washroom surfaces on a university campus.</title>
        <authorList>
            <person name="Holman D.B."/>
            <person name="Gzyl K.E."/>
            <person name="Taheri A.E."/>
        </authorList>
    </citation>
    <scope>NUCLEOTIDE SEQUENCE</scope>
    <source>
        <strain evidence="2">RD03</strain>
    </source>
</reference>
<dbReference type="GO" id="GO:0006355">
    <property type="term" value="P:regulation of DNA-templated transcription"/>
    <property type="evidence" value="ECO:0007669"/>
    <property type="project" value="InterPro"/>
</dbReference>
<dbReference type="InterPro" id="IPR010981">
    <property type="entry name" value="SinR/SinI_dimer_dom"/>
</dbReference>
<accession>A0AAW6ST58</accession>
<dbReference type="EMBL" id="JAROYP010000002">
    <property type="protein sequence ID" value="MDH5160017.1"/>
    <property type="molecule type" value="Genomic_DNA"/>
</dbReference>
<evidence type="ECO:0000259" key="1">
    <source>
        <dbReference type="PROSITE" id="PS51500"/>
    </source>
</evidence>
<dbReference type="Pfam" id="PF08671">
    <property type="entry name" value="SinI"/>
    <property type="match status" value="1"/>
</dbReference>
<feature type="domain" description="Sin" evidence="1">
    <location>
        <begin position="3"/>
        <end position="41"/>
    </location>
</feature>
<sequence>MEKQFIVKKESLDPEWIDLILDAFDLGMSVEEIKDYFSKKRYSS</sequence>
<protein>
    <submittedName>
        <fullName evidence="2">Anti-repressor SinI family protein</fullName>
    </submittedName>
</protein>
<evidence type="ECO:0000313" key="3">
    <source>
        <dbReference type="Proteomes" id="UP001159179"/>
    </source>
</evidence>
<dbReference type="InterPro" id="IPR036281">
    <property type="entry name" value="SinR/SinI_dimer_dom_sf"/>
</dbReference>
<organism evidence="2 3">
    <name type="scientific">Heyndrickxia oleronia</name>
    <dbReference type="NCBI Taxonomy" id="38875"/>
    <lineage>
        <taxon>Bacteria</taxon>
        <taxon>Bacillati</taxon>
        <taxon>Bacillota</taxon>
        <taxon>Bacilli</taxon>
        <taxon>Bacillales</taxon>
        <taxon>Bacillaceae</taxon>
        <taxon>Heyndrickxia</taxon>
    </lineage>
</organism>
<evidence type="ECO:0000313" key="2">
    <source>
        <dbReference type="EMBL" id="MDH5160017.1"/>
    </source>
</evidence>
<proteinExistence type="predicted"/>
<dbReference type="RefSeq" id="WP_078110871.1">
    <property type="nucleotide sequence ID" value="NZ_CP065424.1"/>
</dbReference>